<dbReference type="KEGG" id="psym:J1N51_04460"/>
<feature type="domain" description="HAMP" evidence="10">
    <location>
        <begin position="356"/>
        <end position="401"/>
    </location>
</feature>
<keyword evidence="12" id="KW-1185">Reference proteome</keyword>
<keyword evidence="5 7" id="KW-0807">Transducer</keyword>
<evidence type="ECO:0000256" key="4">
    <source>
        <dbReference type="ARBA" id="ARBA00023136"/>
    </source>
</evidence>
<dbReference type="InterPro" id="IPR004089">
    <property type="entry name" value="MCPsignal_dom"/>
</dbReference>
<evidence type="ECO:0000259" key="9">
    <source>
        <dbReference type="PROSITE" id="PS50111"/>
    </source>
</evidence>
<dbReference type="PROSITE" id="PS50885">
    <property type="entry name" value="HAMP"/>
    <property type="match status" value="1"/>
</dbReference>
<dbReference type="Gene3D" id="6.10.340.10">
    <property type="match status" value="1"/>
</dbReference>
<keyword evidence="3 8" id="KW-1133">Transmembrane helix</keyword>
<dbReference type="Pfam" id="PF00015">
    <property type="entry name" value="MCPsignal"/>
    <property type="match status" value="1"/>
</dbReference>
<sequence length="678" mass="74826">MFKTFFRPATLLMNKLRFGYKFTLIVLLFFVPLIILAINYVSLVKKEIVHSENELEAVAYIKKVDAKQFELVQLIIDDMHWRSGQTIPPNQTRAIDNYIESLNTLIVPELLGEQATKQFKAQLEELKTVIKEKTSTVGSAQWRSPTDKMQHLSAIIEEFNNTYPLLANIKGLTNDPDIDTVLLSRLLIEKRLPTLNVLLRGYGLSMYAVGEPQVSSGTFDSLSFISDDLAAELNTIQELNNVVRGQDKRLTTLVSADVENLTLLVDNALMYIEEQFLIADDIVLTQAQLTEHVNNELNAFYAGKAALFDEFETRLEQRVFVNTRNFYILIALVSVSLLLVIYLFVGMSLSISITTKSLTRVARSLADGDTTVSAKTLTKDELAEAIDAFNQMAINVHNLVQAVQSASQGVTNQAQAVEELSHQTGQAVASQLGDTEAITHAIEELLEAVSVVSENTSIVVNSLNSATEQTEKGRETLADARQATDELGREIKHSVEVIHQLSQQSDSINQVLDVIKGIAEQTNLLALNAAIEAARAGEQGRGFAVVADEVRGLAKRTHDSTSEIQSTILTLQDGVQKAVQAMTRSDQQATRTIEESAKLEEALDHISASVAQINEQNTATEQATQRQQGLASKIEQSLTSISEVSGVTDQNVKDSIEATNRLGKFVTKLESMLEKFKT</sequence>
<dbReference type="RefSeq" id="WP_208832775.1">
    <property type="nucleotide sequence ID" value="NZ_CP072110.1"/>
</dbReference>
<feature type="domain" description="Methyl-accepting transducer" evidence="9">
    <location>
        <begin position="406"/>
        <end position="642"/>
    </location>
</feature>
<feature type="transmembrane region" description="Helical" evidence="8">
    <location>
        <begin position="326"/>
        <end position="345"/>
    </location>
</feature>
<evidence type="ECO:0000313" key="12">
    <source>
        <dbReference type="Proteomes" id="UP000682739"/>
    </source>
</evidence>
<dbReference type="PROSITE" id="PS50111">
    <property type="entry name" value="CHEMOTAXIS_TRANSDUC_2"/>
    <property type="match status" value="1"/>
</dbReference>
<evidence type="ECO:0000259" key="10">
    <source>
        <dbReference type="PROSITE" id="PS50885"/>
    </source>
</evidence>
<evidence type="ECO:0000256" key="7">
    <source>
        <dbReference type="PROSITE-ProRule" id="PRU00284"/>
    </source>
</evidence>
<dbReference type="PANTHER" id="PTHR32089">
    <property type="entry name" value="METHYL-ACCEPTING CHEMOTAXIS PROTEIN MCPB"/>
    <property type="match status" value="1"/>
</dbReference>
<dbReference type="Pfam" id="PF00672">
    <property type="entry name" value="HAMP"/>
    <property type="match status" value="1"/>
</dbReference>
<dbReference type="CDD" id="cd06225">
    <property type="entry name" value="HAMP"/>
    <property type="match status" value="1"/>
</dbReference>
<comment type="similarity">
    <text evidence="6">Belongs to the methyl-accepting chemotaxis (MCP) protein family.</text>
</comment>
<dbReference type="SMART" id="SM00283">
    <property type="entry name" value="MA"/>
    <property type="match status" value="1"/>
</dbReference>
<dbReference type="SMART" id="SM00304">
    <property type="entry name" value="HAMP"/>
    <property type="match status" value="1"/>
</dbReference>
<evidence type="ECO:0000256" key="6">
    <source>
        <dbReference type="ARBA" id="ARBA00029447"/>
    </source>
</evidence>
<accession>A0A975DE64</accession>
<evidence type="ECO:0000256" key="3">
    <source>
        <dbReference type="ARBA" id="ARBA00022989"/>
    </source>
</evidence>
<evidence type="ECO:0000256" key="2">
    <source>
        <dbReference type="ARBA" id="ARBA00022692"/>
    </source>
</evidence>
<dbReference type="PANTHER" id="PTHR32089:SF119">
    <property type="entry name" value="METHYL-ACCEPTING CHEMOTAXIS PROTEIN CTPL"/>
    <property type="match status" value="1"/>
</dbReference>
<dbReference type="AlphaFoldDB" id="A0A975DE64"/>
<dbReference type="CDD" id="cd11386">
    <property type="entry name" value="MCP_signal"/>
    <property type="match status" value="1"/>
</dbReference>
<dbReference type="GO" id="GO:0016020">
    <property type="term" value="C:membrane"/>
    <property type="evidence" value="ECO:0007669"/>
    <property type="project" value="UniProtKB-SubCell"/>
</dbReference>
<protein>
    <submittedName>
        <fullName evidence="11">Methyl-accepting chemotaxis protein</fullName>
    </submittedName>
</protein>
<evidence type="ECO:0000256" key="8">
    <source>
        <dbReference type="SAM" id="Phobius"/>
    </source>
</evidence>
<proteinExistence type="inferred from homology"/>
<dbReference type="FunFam" id="1.10.287.950:FF:000001">
    <property type="entry name" value="Methyl-accepting chemotaxis sensory transducer"/>
    <property type="match status" value="1"/>
</dbReference>
<dbReference type="EMBL" id="CP072110">
    <property type="protein sequence ID" value="QTH64721.1"/>
    <property type="molecule type" value="Genomic_DNA"/>
</dbReference>
<dbReference type="Gene3D" id="1.10.287.950">
    <property type="entry name" value="Methyl-accepting chemotaxis protein"/>
    <property type="match status" value="1"/>
</dbReference>
<evidence type="ECO:0000256" key="5">
    <source>
        <dbReference type="ARBA" id="ARBA00023224"/>
    </source>
</evidence>
<organism evidence="11 12">
    <name type="scientific">Psychrosphaera ytuae</name>
    <dbReference type="NCBI Taxonomy" id="2820710"/>
    <lineage>
        <taxon>Bacteria</taxon>
        <taxon>Pseudomonadati</taxon>
        <taxon>Pseudomonadota</taxon>
        <taxon>Gammaproteobacteria</taxon>
        <taxon>Alteromonadales</taxon>
        <taxon>Pseudoalteromonadaceae</taxon>
        <taxon>Psychrosphaera</taxon>
    </lineage>
</organism>
<gene>
    <name evidence="11" type="ORF">J1N51_04460</name>
</gene>
<name>A0A975DE64_9GAMM</name>
<dbReference type="GO" id="GO:0006935">
    <property type="term" value="P:chemotaxis"/>
    <property type="evidence" value="ECO:0007669"/>
    <property type="project" value="UniProtKB-ARBA"/>
</dbReference>
<dbReference type="InterPro" id="IPR003660">
    <property type="entry name" value="HAMP_dom"/>
</dbReference>
<keyword evidence="2 8" id="KW-0812">Transmembrane</keyword>
<evidence type="ECO:0000313" key="11">
    <source>
        <dbReference type="EMBL" id="QTH64721.1"/>
    </source>
</evidence>
<reference evidence="11" key="1">
    <citation type="submission" date="2021-03" db="EMBL/GenBank/DDBJ databases">
        <title>Description of Psychrosphaera ytuae sp. nov. isolated from deep sea sediment of South China Sea.</title>
        <authorList>
            <person name="Zhang J."/>
            <person name="Xu X.-D."/>
        </authorList>
    </citation>
    <scope>NUCLEOTIDE SEQUENCE</scope>
    <source>
        <strain evidence="11">MTZ26</strain>
    </source>
</reference>
<dbReference type="Proteomes" id="UP000682739">
    <property type="component" value="Chromosome"/>
</dbReference>
<evidence type="ECO:0000256" key="1">
    <source>
        <dbReference type="ARBA" id="ARBA00004141"/>
    </source>
</evidence>
<feature type="transmembrane region" description="Helical" evidence="8">
    <location>
        <begin position="20"/>
        <end position="41"/>
    </location>
</feature>
<comment type="subcellular location">
    <subcellularLocation>
        <location evidence="1">Membrane</location>
        <topology evidence="1">Multi-pass membrane protein</topology>
    </subcellularLocation>
</comment>
<dbReference type="GO" id="GO:0007165">
    <property type="term" value="P:signal transduction"/>
    <property type="evidence" value="ECO:0007669"/>
    <property type="project" value="UniProtKB-KW"/>
</dbReference>
<dbReference type="SUPFAM" id="SSF58104">
    <property type="entry name" value="Methyl-accepting chemotaxis protein (MCP) signaling domain"/>
    <property type="match status" value="1"/>
</dbReference>
<keyword evidence="4 8" id="KW-0472">Membrane</keyword>